<dbReference type="EMBL" id="LANO01000003">
    <property type="protein sequence ID" value="KJV53904.1"/>
    <property type="molecule type" value="Genomic_DNA"/>
</dbReference>
<name>A0A0F3MH53_ORITS</name>
<dbReference type="EMBL" id="LS398551">
    <property type="protein sequence ID" value="SPR08184.1"/>
    <property type="molecule type" value="Genomic_DNA"/>
</dbReference>
<dbReference type="Proteomes" id="UP000244959">
    <property type="component" value="Chromosome I"/>
</dbReference>
<protein>
    <submittedName>
        <fullName evidence="2">CutA1 divalent ion tolerance family protein</fullName>
    </submittedName>
    <submittedName>
        <fullName evidence="3">Divalent-cation tolerance protein CutA</fullName>
    </submittedName>
</protein>
<dbReference type="Gene3D" id="3.30.70.120">
    <property type="match status" value="1"/>
</dbReference>
<dbReference type="InterPro" id="IPR004323">
    <property type="entry name" value="Ion_tolerance_CutA"/>
</dbReference>
<dbReference type="RefSeq" id="WP_045917881.1">
    <property type="nucleotide sequence ID" value="NZ_LS398551.1"/>
</dbReference>
<dbReference type="GO" id="GO:0010038">
    <property type="term" value="P:response to metal ion"/>
    <property type="evidence" value="ECO:0007669"/>
    <property type="project" value="InterPro"/>
</dbReference>
<evidence type="ECO:0000313" key="3">
    <source>
        <dbReference type="EMBL" id="SPR08184.1"/>
    </source>
</evidence>
<dbReference type="AlphaFoldDB" id="A0A0F3MH53"/>
<dbReference type="SUPFAM" id="SSF54913">
    <property type="entry name" value="GlnB-like"/>
    <property type="match status" value="1"/>
</dbReference>
<dbReference type="PANTHER" id="PTHR23419">
    <property type="entry name" value="DIVALENT CATION TOLERANCE CUTA-RELATED"/>
    <property type="match status" value="1"/>
</dbReference>
<dbReference type="InterPro" id="IPR015867">
    <property type="entry name" value="N-reg_PII/ATP_PRibTrfase_C"/>
</dbReference>
<dbReference type="Pfam" id="PF03091">
    <property type="entry name" value="CutA1"/>
    <property type="match status" value="1"/>
</dbReference>
<evidence type="ECO:0000256" key="1">
    <source>
        <dbReference type="ARBA" id="ARBA00010169"/>
    </source>
</evidence>
<evidence type="ECO:0000313" key="2">
    <source>
        <dbReference type="EMBL" id="KJV53904.1"/>
    </source>
</evidence>
<dbReference type="GO" id="GO:0005507">
    <property type="term" value="F:copper ion binding"/>
    <property type="evidence" value="ECO:0007669"/>
    <property type="project" value="TreeGrafter"/>
</dbReference>
<reference evidence="3" key="2">
    <citation type="submission" date="2018-03" db="EMBL/GenBank/DDBJ databases">
        <authorList>
            <person name="Keele B.F."/>
        </authorList>
    </citation>
    <scope>NUCLEOTIDE SEQUENCE [LARGE SCALE GENOMIC DNA]</scope>
    <source>
        <strain evidence="3">Gilliam</strain>
    </source>
</reference>
<dbReference type="InterPro" id="IPR011322">
    <property type="entry name" value="N-reg_PII-like_a/b"/>
</dbReference>
<comment type="similarity">
    <text evidence="1">Belongs to the CutA family.</text>
</comment>
<reference evidence="5" key="3">
    <citation type="submission" date="2018-03" db="EMBL/GenBank/DDBJ databases">
        <authorList>
            <person name="Batty M. E."/>
            <person name="Batty M E."/>
        </authorList>
    </citation>
    <scope>NUCLEOTIDE SEQUENCE [LARGE SCALE GENOMIC DNA]</scope>
    <source>
        <strain evidence="5">Gilliam</strain>
    </source>
</reference>
<dbReference type="PATRIC" id="fig|1359184.3.peg.1393"/>
<proteinExistence type="inferred from homology"/>
<sequence length="118" mass="13616">MIDSENNSANTEDYIIILTTIASNQKAEQIASKLVKLNLAACIQIDKVRSIYFWKNDICKSSEYRLMIKTISTNYQNIENVIRQLSDYDNPQIIQLKMSAGSNEYLNWISKSCKKQNQ</sequence>
<evidence type="ECO:0000313" key="4">
    <source>
        <dbReference type="Proteomes" id="UP000033769"/>
    </source>
</evidence>
<evidence type="ECO:0000313" key="5">
    <source>
        <dbReference type="Proteomes" id="UP000244959"/>
    </source>
</evidence>
<gene>
    <name evidence="3" type="primary">cutA</name>
    <name evidence="3" type="ORF">GILLIAM_01634</name>
    <name evidence="2" type="ORF">OTSGILL_0405</name>
</gene>
<dbReference type="Proteomes" id="UP000033769">
    <property type="component" value="Unassembled WGS sequence"/>
</dbReference>
<reference evidence="2 4" key="1">
    <citation type="submission" date="2015-02" db="EMBL/GenBank/DDBJ databases">
        <title>Genome Sequencing of Rickettsiales.</title>
        <authorList>
            <person name="Daugherty S.C."/>
            <person name="Su Q."/>
            <person name="Abolude K."/>
            <person name="Beier-Sexton M."/>
            <person name="Carlyon J.A."/>
            <person name="Carter R."/>
            <person name="Day N.P."/>
            <person name="Dumler S.J."/>
            <person name="Dyachenko V."/>
            <person name="Godinez A."/>
            <person name="Kurtti T.J."/>
            <person name="Lichay M."/>
            <person name="Mullins K.E."/>
            <person name="Ott S."/>
            <person name="Pappas-Brown V."/>
            <person name="Paris D.H."/>
            <person name="Patel P."/>
            <person name="Richards A.L."/>
            <person name="Sadzewicz L."/>
            <person name="Sears K."/>
            <person name="Seidman D."/>
            <person name="Sengamalay N."/>
            <person name="Stenos J."/>
            <person name="Tallon L.J."/>
            <person name="Vincent G."/>
            <person name="Fraser C.M."/>
            <person name="Munderloh U."/>
            <person name="Dunning-Hotopp J.C."/>
        </authorList>
    </citation>
    <scope>NUCLEOTIDE SEQUENCE [LARGE SCALE GENOMIC DNA]</scope>
    <source>
        <strain evidence="2 4">Gilliam</strain>
    </source>
</reference>
<organism evidence="2 4">
    <name type="scientific">Orientia tsutsugamushi str. Gilliam</name>
    <dbReference type="NCBI Taxonomy" id="1359184"/>
    <lineage>
        <taxon>Bacteria</taxon>
        <taxon>Pseudomonadati</taxon>
        <taxon>Pseudomonadota</taxon>
        <taxon>Alphaproteobacteria</taxon>
        <taxon>Rickettsiales</taxon>
        <taxon>Rickettsiaceae</taxon>
        <taxon>Rickettsieae</taxon>
        <taxon>Orientia</taxon>
    </lineage>
</organism>
<keyword evidence="5" id="KW-1185">Reference proteome</keyword>
<accession>A0A0F3MH53</accession>
<dbReference type="PANTHER" id="PTHR23419:SF8">
    <property type="entry name" value="FI09726P"/>
    <property type="match status" value="1"/>
</dbReference>